<proteinExistence type="inferred from homology"/>
<evidence type="ECO:0000313" key="3">
    <source>
        <dbReference type="EMBL" id="UXX81488.1"/>
    </source>
</evidence>
<dbReference type="Pfam" id="PF13561">
    <property type="entry name" value="adh_short_C2"/>
    <property type="match status" value="1"/>
</dbReference>
<dbReference type="Gene3D" id="3.40.50.720">
    <property type="entry name" value="NAD(P)-binding Rossmann-like Domain"/>
    <property type="match status" value="1"/>
</dbReference>
<name>A0ABY6D5V7_9RHOB</name>
<dbReference type="Proteomes" id="UP001064087">
    <property type="component" value="Plasmid unnamed2"/>
</dbReference>
<dbReference type="RefSeq" id="WP_263046685.1">
    <property type="nucleotide sequence ID" value="NZ_CP106737.1"/>
</dbReference>
<dbReference type="PANTHER" id="PTHR43639">
    <property type="entry name" value="OXIDOREDUCTASE, SHORT-CHAIN DEHYDROGENASE/REDUCTASE FAMILY (AFU_ORTHOLOGUE AFUA_5G02870)"/>
    <property type="match status" value="1"/>
</dbReference>
<dbReference type="EC" id="1.1.1.47" evidence="3"/>
<dbReference type="GO" id="GO:0047936">
    <property type="term" value="F:glucose 1-dehydrogenase [NAD(P)+] activity"/>
    <property type="evidence" value="ECO:0007669"/>
    <property type="project" value="UniProtKB-EC"/>
</dbReference>
<evidence type="ECO:0000313" key="4">
    <source>
        <dbReference type="Proteomes" id="UP001064087"/>
    </source>
</evidence>
<evidence type="ECO:0000256" key="1">
    <source>
        <dbReference type="ARBA" id="ARBA00006484"/>
    </source>
</evidence>
<organism evidence="3 4">
    <name type="scientific">Roseovarius pelagicus</name>
    <dbReference type="NCBI Taxonomy" id="2980108"/>
    <lineage>
        <taxon>Bacteria</taxon>
        <taxon>Pseudomonadati</taxon>
        <taxon>Pseudomonadota</taxon>
        <taxon>Alphaproteobacteria</taxon>
        <taxon>Rhodobacterales</taxon>
        <taxon>Roseobacteraceae</taxon>
        <taxon>Roseovarius</taxon>
    </lineage>
</organism>
<keyword evidence="2 3" id="KW-0560">Oxidoreductase</keyword>
<dbReference type="InterPro" id="IPR002347">
    <property type="entry name" value="SDR_fam"/>
</dbReference>
<protein>
    <submittedName>
        <fullName evidence="3">Glucose 1-dehydrogenase</fullName>
        <ecNumber evidence="3">1.1.1.47</ecNumber>
    </submittedName>
</protein>
<geneLocation type="plasmid" evidence="3 4">
    <name>unnamed2</name>
</geneLocation>
<dbReference type="PROSITE" id="PS00061">
    <property type="entry name" value="ADH_SHORT"/>
    <property type="match status" value="1"/>
</dbReference>
<keyword evidence="3" id="KW-0614">Plasmid</keyword>
<comment type="similarity">
    <text evidence="1">Belongs to the short-chain dehydrogenases/reductases (SDR) family.</text>
</comment>
<dbReference type="EMBL" id="CP106737">
    <property type="protein sequence ID" value="UXX81488.1"/>
    <property type="molecule type" value="Genomic_DNA"/>
</dbReference>
<keyword evidence="4" id="KW-1185">Reference proteome</keyword>
<accession>A0ABY6D5V7</accession>
<sequence>MRFKDKVGIVTGSASGFGFEIARRFAEEGGSVVVVDLNPEAGERAAAKISDAGHKSVFCEADVATRAGADAMVKAAVDSFGGLDVLVNNAGVPQRPCHFAALDENHYDLMFAVNAKAIYLSAAAALSAFKSGGGGVIVNTTSIGGSRPRPGMSAYAASKAAANAITKALALEMASDNVRVNAVAPVAGDTPMLSEFMGGEPSEDKRQAFVNSVPLGRLSTPQDVASAILFLASDEASLITGAELAVDGGRGV</sequence>
<dbReference type="InterPro" id="IPR036291">
    <property type="entry name" value="NAD(P)-bd_dom_sf"/>
</dbReference>
<gene>
    <name evidence="3" type="ORF">N7U68_00020</name>
</gene>
<dbReference type="SUPFAM" id="SSF51735">
    <property type="entry name" value="NAD(P)-binding Rossmann-fold domains"/>
    <property type="match status" value="1"/>
</dbReference>
<dbReference type="PRINTS" id="PR00080">
    <property type="entry name" value="SDRFAMILY"/>
</dbReference>
<evidence type="ECO:0000256" key="2">
    <source>
        <dbReference type="ARBA" id="ARBA00023002"/>
    </source>
</evidence>
<dbReference type="NCBIfam" id="NF005559">
    <property type="entry name" value="PRK07231.1"/>
    <property type="match status" value="1"/>
</dbReference>
<reference evidence="3" key="1">
    <citation type="submission" date="2022-10" db="EMBL/GenBank/DDBJ databases">
        <title>Roseovarius pelagicus sp. nov., isolated from Arctic seawater.</title>
        <authorList>
            <person name="Hong Y.W."/>
            <person name="Hwang C.Y."/>
        </authorList>
    </citation>
    <scope>NUCLEOTIDE SEQUENCE</scope>
    <source>
        <strain evidence="3">HL-MP18</strain>
        <plasmid evidence="3">unnamed2</plasmid>
    </source>
</reference>
<dbReference type="InterPro" id="IPR020904">
    <property type="entry name" value="Sc_DH/Rdtase_CS"/>
</dbReference>
<dbReference type="PRINTS" id="PR00081">
    <property type="entry name" value="GDHRDH"/>
</dbReference>
<dbReference type="PANTHER" id="PTHR43639:SF1">
    <property type="entry name" value="SHORT-CHAIN DEHYDROGENASE_REDUCTASE FAMILY PROTEIN"/>
    <property type="match status" value="1"/>
</dbReference>